<evidence type="ECO:0000256" key="1">
    <source>
        <dbReference type="ARBA" id="ARBA00004141"/>
    </source>
</evidence>
<evidence type="ECO:0000256" key="2">
    <source>
        <dbReference type="ARBA" id="ARBA00022692"/>
    </source>
</evidence>
<organism evidence="6 7">
    <name type="scientific">Argiope bruennichi</name>
    <name type="common">Wasp spider</name>
    <name type="synonym">Aranea bruennichi</name>
    <dbReference type="NCBI Taxonomy" id="94029"/>
    <lineage>
        <taxon>Eukaryota</taxon>
        <taxon>Metazoa</taxon>
        <taxon>Ecdysozoa</taxon>
        <taxon>Arthropoda</taxon>
        <taxon>Chelicerata</taxon>
        <taxon>Arachnida</taxon>
        <taxon>Araneae</taxon>
        <taxon>Araneomorphae</taxon>
        <taxon>Entelegynae</taxon>
        <taxon>Araneoidea</taxon>
        <taxon>Araneidae</taxon>
        <taxon>Argiope</taxon>
    </lineage>
</organism>
<evidence type="ECO:0000256" key="3">
    <source>
        <dbReference type="ARBA" id="ARBA00022989"/>
    </source>
</evidence>
<accession>A0A8T0EWU7</accession>
<feature type="transmembrane region" description="Helical" evidence="5">
    <location>
        <begin position="238"/>
        <end position="260"/>
    </location>
</feature>
<comment type="caution">
    <text evidence="6">The sequence shown here is derived from an EMBL/GenBank/DDBJ whole genome shotgun (WGS) entry which is preliminary data.</text>
</comment>
<dbReference type="Proteomes" id="UP000807504">
    <property type="component" value="Unassembled WGS sequence"/>
</dbReference>
<sequence length="278" mass="31849">MLGIDEELTQAGDNGRYQQLLLWLVFLPTQLPFGTQHYFQLLGSWTPNHWCKVSRVSPDDTSLYWSLRVAMVKEYKNIDYLNAQCFINRSLNAFVISEHKKIMKKRFMSYHTSNVISKCDHGWYYNKSSLGDSNTIVTEWDLVCDRSWLPTFAFMFYGIGEFLSLPLYFYVSYRQGRRFSFFLFLACECLFGAITSLAPNIGCFIILRFLLGLTVPASVATPAALAQELVGTKWRGRNLHLIYLYRSLGGVLLAGSVFVIRDWPQIALASTVPFVAFS</sequence>
<evidence type="ECO:0000313" key="6">
    <source>
        <dbReference type="EMBL" id="KAF8782826.1"/>
    </source>
</evidence>
<reference evidence="6" key="2">
    <citation type="submission" date="2020-06" db="EMBL/GenBank/DDBJ databases">
        <authorList>
            <person name="Sheffer M."/>
        </authorList>
    </citation>
    <scope>NUCLEOTIDE SEQUENCE</scope>
</reference>
<dbReference type="SUPFAM" id="SSF103473">
    <property type="entry name" value="MFS general substrate transporter"/>
    <property type="match status" value="1"/>
</dbReference>
<feature type="transmembrane region" description="Helical" evidence="5">
    <location>
        <begin position="205"/>
        <end position="226"/>
    </location>
</feature>
<keyword evidence="3 5" id="KW-1133">Transmembrane helix</keyword>
<dbReference type="Pfam" id="PF00083">
    <property type="entry name" value="Sugar_tr"/>
    <property type="match status" value="1"/>
</dbReference>
<dbReference type="AlphaFoldDB" id="A0A8T0EWU7"/>
<proteinExistence type="predicted"/>
<comment type="subcellular location">
    <subcellularLocation>
        <location evidence="1">Membrane</location>
        <topology evidence="1">Multi-pass membrane protein</topology>
    </subcellularLocation>
</comment>
<keyword evidence="2 5" id="KW-0812">Transmembrane</keyword>
<name>A0A8T0EWU7_ARGBR</name>
<feature type="transmembrane region" description="Helical" evidence="5">
    <location>
        <begin position="181"/>
        <end position="199"/>
    </location>
</feature>
<reference evidence="6" key="1">
    <citation type="journal article" date="2020" name="bioRxiv">
        <title>Chromosome-level reference genome of the European wasp spider Argiope bruennichi: a resource for studies on range expansion and evolutionary adaptation.</title>
        <authorList>
            <person name="Sheffer M.M."/>
            <person name="Hoppe A."/>
            <person name="Krehenwinkel H."/>
            <person name="Uhl G."/>
            <person name="Kuss A.W."/>
            <person name="Jensen L."/>
            <person name="Jensen C."/>
            <person name="Gillespie R.G."/>
            <person name="Hoff K.J."/>
            <person name="Prost S."/>
        </authorList>
    </citation>
    <scope>NUCLEOTIDE SEQUENCE</scope>
</reference>
<dbReference type="GO" id="GO:0022857">
    <property type="term" value="F:transmembrane transporter activity"/>
    <property type="evidence" value="ECO:0007669"/>
    <property type="project" value="InterPro"/>
</dbReference>
<feature type="transmembrane region" description="Helical" evidence="5">
    <location>
        <begin position="148"/>
        <end position="169"/>
    </location>
</feature>
<dbReference type="InterPro" id="IPR036259">
    <property type="entry name" value="MFS_trans_sf"/>
</dbReference>
<dbReference type="PANTHER" id="PTHR24064">
    <property type="entry name" value="SOLUTE CARRIER FAMILY 22 MEMBER"/>
    <property type="match status" value="1"/>
</dbReference>
<dbReference type="InterPro" id="IPR005828">
    <property type="entry name" value="MFS_sugar_transport-like"/>
</dbReference>
<keyword evidence="7" id="KW-1185">Reference proteome</keyword>
<dbReference type="EMBL" id="JABXBU010001863">
    <property type="protein sequence ID" value="KAF8782826.1"/>
    <property type="molecule type" value="Genomic_DNA"/>
</dbReference>
<gene>
    <name evidence="6" type="ORF">HNY73_013062</name>
</gene>
<evidence type="ECO:0000313" key="7">
    <source>
        <dbReference type="Proteomes" id="UP000807504"/>
    </source>
</evidence>
<keyword evidence="4 5" id="KW-0472">Membrane</keyword>
<dbReference type="Gene3D" id="1.20.1250.20">
    <property type="entry name" value="MFS general substrate transporter like domains"/>
    <property type="match status" value="1"/>
</dbReference>
<evidence type="ECO:0000256" key="5">
    <source>
        <dbReference type="SAM" id="Phobius"/>
    </source>
</evidence>
<protein>
    <submittedName>
        <fullName evidence="6">Beta-alanine transporter like protein</fullName>
    </submittedName>
</protein>
<dbReference type="GO" id="GO:0016020">
    <property type="term" value="C:membrane"/>
    <property type="evidence" value="ECO:0007669"/>
    <property type="project" value="UniProtKB-SubCell"/>
</dbReference>
<evidence type="ECO:0000256" key="4">
    <source>
        <dbReference type="ARBA" id="ARBA00023136"/>
    </source>
</evidence>